<name>A0ABT3YLT8_9HYPH</name>
<dbReference type="EMBL" id="JAOVZQ010000001">
    <property type="protein sequence ID" value="MCY0096853.1"/>
    <property type="molecule type" value="Genomic_DNA"/>
</dbReference>
<keyword evidence="2" id="KW-1185">Reference proteome</keyword>
<organism evidence="1 2">
    <name type="scientific">Hoeflea ulvae</name>
    <dbReference type="NCBI Taxonomy" id="2983764"/>
    <lineage>
        <taxon>Bacteria</taxon>
        <taxon>Pseudomonadati</taxon>
        <taxon>Pseudomonadota</taxon>
        <taxon>Alphaproteobacteria</taxon>
        <taxon>Hyphomicrobiales</taxon>
        <taxon>Rhizobiaceae</taxon>
        <taxon>Hoeflea</taxon>
    </lineage>
</organism>
<accession>A0ABT3YLT8</accession>
<proteinExistence type="predicted"/>
<dbReference type="Proteomes" id="UP001081283">
    <property type="component" value="Unassembled WGS sequence"/>
</dbReference>
<sequence length="145" mass="15313">MQNPSHVCAKKLLWLSATAVLVIVPLTTGAVAGGRESLRGPHPWDFPDRNRETAFAYQYARDNRAAANNGNGAAAIAGALGGTVIINNNTTAVGNWQQIELTLGDGAEGLVMTENHQDNSGEATAETSIFDEAFESASPTETAWE</sequence>
<protein>
    <recommendedName>
        <fullName evidence="3">Curli production assembly/transport component CsgF</fullName>
    </recommendedName>
</protein>
<comment type="caution">
    <text evidence="1">The sequence shown here is derived from an EMBL/GenBank/DDBJ whole genome shotgun (WGS) entry which is preliminary data.</text>
</comment>
<reference evidence="1" key="1">
    <citation type="submission" date="2022-10" db="EMBL/GenBank/DDBJ databases">
        <title>Hoeflea sp. J2-29, isolated from marine algae.</title>
        <authorList>
            <person name="Kristyanto S."/>
            <person name="Kim J.M."/>
            <person name="Jeon C.O."/>
        </authorList>
    </citation>
    <scope>NUCLEOTIDE SEQUENCE</scope>
    <source>
        <strain evidence="1">J2-29</strain>
    </source>
</reference>
<evidence type="ECO:0008006" key="3">
    <source>
        <dbReference type="Google" id="ProtNLM"/>
    </source>
</evidence>
<dbReference type="RefSeq" id="WP_267614682.1">
    <property type="nucleotide sequence ID" value="NZ_JAOVZQ010000001.1"/>
</dbReference>
<gene>
    <name evidence="1" type="ORF">OEG82_22965</name>
</gene>
<evidence type="ECO:0000313" key="1">
    <source>
        <dbReference type="EMBL" id="MCY0096853.1"/>
    </source>
</evidence>
<evidence type="ECO:0000313" key="2">
    <source>
        <dbReference type="Proteomes" id="UP001081283"/>
    </source>
</evidence>